<proteinExistence type="predicted"/>
<keyword evidence="1" id="KW-0812">Transmembrane</keyword>
<reference evidence="2 3" key="1">
    <citation type="submission" date="2019-01" db="EMBL/GenBank/DDBJ databases">
        <authorList>
            <person name="Brito A."/>
        </authorList>
    </citation>
    <scope>NUCLEOTIDE SEQUENCE [LARGE SCALE GENOMIC DNA]</scope>
    <source>
        <strain evidence="2">1</strain>
    </source>
</reference>
<keyword evidence="3" id="KW-1185">Reference proteome</keyword>
<protein>
    <submittedName>
        <fullName evidence="2">Putative membrane protein</fullName>
    </submittedName>
</protein>
<dbReference type="PANTHER" id="PTHR37309:SF1">
    <property type="entry name" value="SLR0284 PROTEIN"/>
    <property type="match status" value="1"/>
</dbReference>
<evidence type="ECO:0000313" key="3">
    <source>
        <dbReference type="Proteomes" id="UP000320055"/>
    </source>
</evidence>
<evidence type="ECO:0000256" key="1">
    <source>
        <dbReference type="SAM" id="Phobius"/>
    </source>
</evidence>
<sequence length="141" mass="15037">MNVIRLIVNLKKHQFQGENIMLGKLLTILATALSLLVVDIIFPGVNLANFPAAMIAAVVIGVVNVGIKPVISLLSLPATILTLGAFSLVVNGLCFWLASAFVPGFRVAGLGAFLIAPVVLSLVNTFLTNYFAEKYPELTEQ</sequence>
<feature type="transmembrane region" description="Helical" evidence="1">
    <location>
        <begin position="21"/>
        <end position="42"/>
    </location>
</feature>
<organism evidence="2 3">
    <name type="scientific">Hyella patelloides LEGE 07179</name>
    <dbReference type="NCBI Taxonomy" id="945734"/>
    <lineage>
        <taxon>Bacteria</taxon>
        <taxon>Bacillati</taxon>
        <taxon>Cyanobacteriota</taxon>
        <taxon>Cyanophyceae</taxon>
        <taxon>Pleurocapsales</taxon>
        <taxon>Hyellaceae</taxon>
        <taxon>Hyella</taxon>
    </lineage>
</organism>
<keyword evidence="1" id="KW-0472">Membrane</keyword>
<name>A0A563VKP3_9CYAN</name>
<dbReference type="Pfam" id="PF04020">
    <property type="entry name" value="Phage_holin_4_2"/>
    <property type="match status" value="1"/>
</dbReference>
<dbReference type="InterPro" id="IPR007165">
    <property type="entry name" value="Phage_holin_4_2"/>
</dbReference>
<gene>
    <name evidence="2" type="ORF">H1P_1230021</name>
</gene>
<dbReference type="EMBL" id="CAACVJ010000028">
    <property type="protein sequence ID" value="VEP11875.1"/>
    <property type="molecule type" value="Genomic_DNA"/>
</dbReference>
<keyword evidence="1" id="KW-1133">Transmembrane helix</keyword>
<dbReference type="PANTHER" id="PTHR37309">
    <property type="entry name" value="SLR0284 PROTEIN"/>
    <property type="match status" value="1"/>
</dbReference>
<accession>A0A563VKP3</accession>
<dbReference type="Proteomes" id="UP000320055">
    <property type="component" value="Unassembled WGS sequence"/>
</dbReference>
<feature type="transmembrane region" description="Helical" evidence="1">
    <location>
        <begin position="74"/>
        <end position="98"/>
    </location>
</feature>
<dbReference type="AlphaFoldDB" id="A0A563VKP3"/>
<evidence type="ECO:0000313" key="2">
    <source>
        <dbReference type="EMBL" id="VEP11875.1"/>
    </source>
</evidence>
<feature type="transmembrane region" description="Helical" evidence="1">
    <location>
        <begin position="48"/>
        <end position="67"/>
    </location>
</feature>
<feature type="transmembrane region" description="Helical" evidence="1">
    <location>
        <begin position="110"/>
        <end position="132"/>
    </location>
</feature>